<dbReference type="AlphaFoldDB" id="A0A0R1HS05"/>
<dbReference type="GO" id="GO:0005737">
    <property type="term" value="C:cytoplasm"/>
    <property type="evidence" value="ECO:0007669"/>
    <property type="project" value="UniProtKB-SubCell"/>
</dbReference>
<reference evidence="6 7" key="1">
    <citation type="journal article" date="2015" name="Genome Announc.">
        <title>Expanding the biotechnology potential of lactobacilli through comparative genomics of 213 strains and associated genera.</title>
        <authorList>
            <person name="Sun Z."/>
            <person name="Harris H.M."/>
            <person name="McCann A."/>
            <person name="Guo C."/>
            <person name="Argimon S."/>
            <person name="Zhang W."/>
            <person name="Yang X."/>
            <person name="Jeffery I.B."/>
            <person name="Cooney J.C."/>
            <person name="Kagawa T.F."/>
            <person name="Liu W."/>
            <person name="Song Y."/>
            <person name="Salvetti E."/>
            <person name="Wrobel A."/>
            <person name="Rasinkangas P."/>
            <person name="Parkhill J."/>
            <person name="Rea M.C."/>
            <person name="O'Sullivan O."/>
            <person name="Ritari J."/>
            <person name="Douillard F.P."/>
            <person name="Paul Ross R."/>
            <person name="Yang R."/>
            <person name="Briner A.E."/>
            <person name="Felis G.E."/>
            <person name="de Vos W.M."/>
            <person name="Barrangou R."/>
            <person name="Klaenhammer T.R."/>
            <person name="Caufield P.W."/>
            <person name="Cui Y."/>
            <person name="Zhang H."/>
            <person name="O'Toole P.W."/>
        </authorList>
    </citation>
    <scope>NUCLEOTIDE SEQUENCE [LARGE SCALE GENOMIC DNA]</scope>
    <source>
        <strain evidence="6 7">JCM 15530</strain>
    </source>
</reference>
<dbReference type="SUPFAM" id="SSF81301">
    <property type="entry name" value="Nucleotidyltransferase"/>
    <property type="match status" value="1"/>
</dbReference>
<gene>
    <name evidence="5" type="primary">rsfS</name>
    <name evidence="6" type="ORF">FC96_GL000149</name>
</gene>
<evidence type="ECO:0000313" key="6">
    <source>
        <dbReference type="EMBL" id="KRK49228.1"/>
    </source>
</evidence>
<dbReference type="FunFam" id="3.30.460.10:FF:000015">
    <property type="entry name" value="Ribosomal silencing factor RsfS"/>
    <property type="match status" value="1"/>
</dbReference>
<keyword evidence="2 5" id="KW-0963">Cytoplasm</keyword>
<evidence type="ECO:0000313" key="7">
    <source>
        <dbReference type="Proteomes" id="UP000050911"/>
    </source>
</evidence>
<dbReference type="Proteomes" id="UP000050911">
    <property type="component" value="Unassembled WGS sequence"/>
</dbReference>
<dbReference type="Pfam" id="PF02410">
    <property type="entry name" value="RsfS"/>
    <property type="match status" value="1"/>
</dbReference>
<comment type="subcellular location">
    <subcellularLocation>
        <location evidence="5">Cytoplasm</location>
    </subcellularLocation>
</comment>
<dbReference type="RefSeq" id="WP_056941644.1">
    <property type="nucleotide sequence ID" value="NZ_AZCX01000001.1"/>
</dbReference>
<evidence type="ECO:0000256" key="3">
    <source>
        <dbReference type="ARBA" id="ARBA00022491"/>
    </source>
</evidence>
<dbReference type="InterPro" id="IPR004394">
    <property type="entry name" value="Iojap/RsfS/C7orf30"/>
</dbReference>
<dbReference type="Gene3D" id="3.30.460.10">
    <property type="entry name" value="Beta Polymerase, domain 2"/>
    <property type="match status" value="1"/>
</dbReference>
<dbReference type="GO" id="GO:0017148">
    <property type="term" value="P:negative regulation of translation"/>
    <property type="evidence" value="ECO:0007669"/>
    <property type="project" value="UniProtKB-UniRule"/>
</dbReference>
<evidence type="ECO:0000256" key="2">
    <source>
        <dbReference type="ARBA" id="ARBA00022490"/>
    </source>
</evidence>
<comment type="subunit">
    <text evidence="5">Interacts with ribosomal protein uL14 (rplN).</text>
</comment>
<dbReference type="InterPro" id="IPR043519">
    <property type="entry name" value="NT_sf"/>
</dbReference>
<dbReference type="PATRIC" id="fig|1302272.5.peg.146"/>
<keyword evidence="7" id="KW-1185">Reference proteome</keyword>
<comment type="function">
    <text evidence="5">Functions as a ribosomal silencing factor. Interacts with ribosomal protein uL14 (rplN), blocking formation of intersubunit bridge B8. Prevents association of the 30S and 50S ribosomal subunits and the formation of functional ribosomes, thus repressing translation.</text>
</comment>
<dbReference type="PANTHER" id="PTHR21043">
    <property type="entry name" value="IOJAP SUPERFAMILY ORTHOLOG"/>
    <property type="match status" value="1"/>
</dbReference>
<name>A0A0R1HS05_9LACO</name>
<dbReference type="EMBL" id="AZCX01000001">
    <property type="protein sequence ID" value="KRK49228.1"/>
    <property type="molecule type" value="Genomic_DNA"/>
</dbReference>
<keyword evidence="4 5" id="KW-0810">Translation regulation</keyword>
<accession>A0A0R1HS05</accession>
<protein>
    <recommendedName>
        <fullName evidence="5">Ribosomal silencing factor RsfS</fullName>
    </recommendedName>
</protein>
<dbReference type="GO" id="GO:0042256">
    <property type="term" value="P:cytosolic ribosome assembly"/>
    <property type="evidence" value="ECO:0007669"/>
    <property type="project" value="UniProtKB-UniRule"/>
</dbReference>
<dbReference type="STRING" id="1302272.FC96_GL000149"/>
<comment type="caution">
    <text evidence="6">The sequence shown here is derived from an EMBL/GenBank/DDBJ whole genome shotgun (WGS) entry which is preliminary data.</text>
</comment>
<evidence type="ECO:0000256" key="5">
    <source>
        <dbReference type="HAMAP-Rule" id="MF_01477"/>
    </source>
</evidence>
<evidence type="ECO:0000256" key="4">
    <source>
        <dbReference type="ARBA" id="ARBA00022845"/>
    </source>
</evidence>
<evidence type="ECO:0000256" key="1">
    <source>
        <dbReference type="ARBA" id="ARBA00010574"/>
    </source>
</evidence>
<keyword evidence="3 5" id="KW-0678">Repressor</keyword>
<dbReference type="NCBIfam" id="TIGR00090">
    <property type="entry name" value="rsfS_iojap_ybeB"/>
    <property type="match status" value="1"/>
</dbReference>
<proteinExistence type="inferred from homology"/>
<dbReference type="OrthoDB" id="9793681at2"/>
<comment type="similarity">
    <text evidence="1 5">Belongs to the Iojap/RsfS family.</text>
</comment>
<dbReference type="PANTHER" id="PTHR21043:SF0">
    <property type="entry name" value="MITOCHONDRIAL ASSEMBLY OF RIBOSOMAL LARGE SUBUNIT PROTEIN 1"/>
    <property type="match status" value="1"/>
</dbReference>
<organism evidence="6 7">
    <name type="scientific">Secundilactobacillus kimchicus JCM 15530</name>
    <dbReference type="NCBI Taxonomy" id="1302272"/>
    <lineage>
        <taxon>Bacteria</taxon>
        <taxon>Bacillati</taxon>
        <taxon>Bacillota</taxon>
        <taxon>Bacilli</taxon>
        <taxon>Lactobacillales</taxon>
        <taxon>Lactobacillaceae</taxon>
        <taxon>Secundilactobacillus</taxon>
    </lineage>
</organism>
<dbReference type="HAMAP" id="MF_01477">
    <property type="entry name" value="Iojap_RsfS"/>
    <property type="match status" value="1"/>
</dbReference>
<sequence length="118" mass="13253">MDSKKILEIAVKAAESKRGEDIVALDMEKVSLITDYFMIVDAASTRQVQAIADSVEEAVEAAGIEIKRIEGYSAARWVLIDLGDVMVHVFQKDDRSYYNLEKLWVEAPMVDVSDWVEA</sequence>
<dbReference type="GO" id="GO:0043023">
    <property type="term" value="F:ribosomal large subunit binding"/>
    <property type="evidence" value="ECO:0007669"/>
    <property type="project" value="TreeGrafter"/>
</dbReference>
<dbReference type="GO" id="GO:0090071">
    <property type="term" value="P:negative regulation of ribosome biogenesis"/>
    <property type="evidence" value="ECO:0007669"/>
    <property type="project" value="UniProtKB-UniRule"/>
</dbReference>